<feature type="domain" description="Rap-GAP" evidence="2">
    <location>
        <begin position="1171"/>
        <end position="1401"/>
    </location>
</feature>
<dbReference type="Pfam" id="PF02145">
    <property type="entry name" value="Rap_GAP"/>
    <property type="match status" value="1"/>
</dbReference>
<name>A0A7H9AY15_ZYGMR</name>
<dbReference type="KEGG" id="zmk:HG535_0B00320"/>
<evidence type="ECO:0000313" key="4">
    <source>
        <dbReference type="Proteomes" id="UP000509704"/>
    </source>
</evidence>
<dbReference type="Pfam" id="PF11864">
    <property type="entry name" value="DUF3384"/>
    <property type="match status" value="1"/>
</dbReference>
<dbReference type="Pfam" id="PF03542">
    <property type="entry name" value="Tuberin"/>
    <property type="match status" value="1"/>
</dbReference>
<dbReference type="InterPro" id="IPR000331">
    <property type="entry name" value="Rap/Ran_GAP_dom"/>
</dbReference>
<gene>
    <name evidence="3" type="ORF">HG535_0B00320</name>
</gene>
<dbReference type="GO" id="GO:0005634">
    <property type="term" value="C:nucleus"/>
    <property type="evidence" value="ECO:0007669"/>
    <property type="project" value="InterPro"/>
</dbReference>
<dbReference type="Gene3D" id="3.40.50.11210">
    <property type="entry name" value="Rap/Ran-GAP"/>
    <property type="match status" value="1"/>
</dbReference>
<accession>A0A7H9AY15</accession>
<sequence>MPGPSYSRQRNANSIDLLRGISNALKRSLDNKKPSTTQQKGTESTQKVGKTYLLLLLKRLGDFNSSYQERGQAAVEVRQLLDGLDQKSVPAVWYSAHDLIDSTVPQHIRRAALELLYECIVRCEEDSLKVVFFPLVVNHMIELMEKNEVFELNSEVALLLSCLNAIVRDASPLLKTDDISVLTAIIDEIVPLTSQKNLDNIYPEALLQLMSLIQKLIKPVKEGALLGVARLDNYMLQMGEDIGNKFFCGVIDFFTWLMRNHKQHVSAELLQEIAASVIYMSGILNERKEEMVLYDMELLLKEISKTSKRVSFLEQLFSLNAIKPKETNKIFDSYVIMLLSKLRSNLIDNDTNESRHEIIMVANKLYQQKKDSILLKLILEILNVNSKNMESFVDDEFFLSTTKNALGLWQLIRLTLRRNSSLGRLFGHKIINKIFKNHGISSSIGINNLLQFTFAEGLSADPGIIVCALEAESGIIFELETLRLLVINIMVPSTMMEVRLRVWKLFINLARDAKTSFLSPDVNKDSLLTMLYAKNESLELNSEEATLFEELIYALIQELDADQVKDFIQDYIYPDIYDTLGTLRRRKSIVGAIGTFARGWQTSERLARRLEILIHGLIRSFIWSATDDSGFKCIFLYQTLIKVYGRAAGCAHADTLLDIARAMIRIRRDISGYLYFKNPSDAIGISSAFGRNKNLLKEPQQRFKWTFPESTKIIDDNLLEKHNIHVMFDDINEKSTQCVDIGAWLSAAIDTIEIPRDLEIYSYLLTHLCGQLSDITLFKCHHSLIDRFKRVICNHLTNSIPSIVPLGDIISISDLHSAYVRNLSAVLAYHSFQSKSFADELVNALVGGLTSWEKTLIPILHILTISCFEIPQSIQRYLTPILQHIQKRITSLYATASILEFFLALCESRKLISNLTIEEIKRVFAIIFKLIENSVDLKIRSKQKREAEDYEVEKSAPYQRLEYEIDMSPSTESFLIKESLAEFFQNQSFRALSSWFLQVNESCKLELMPFIIKNLQSLRAIKSLKNDATAYMDFFSRSRFGPQGSDNIIHGELSDSALEESSKMTRWIHDDGLISIRVHDSLKKAIVSVRKPSCNRIFEVDLSVSTDTQPSYDIFNFPDEDENSESLRSSKEVPIDPEQVLFQLLYIGKINASFENSFVKIPDVISFRRSINAFDRIPDVDIQKAGIVYIGPSQRTEEDVLRNTDGSYQYQWFLSQMGKFIKLDEVSKFFYTGGLVPKTDGEYALVWRDEITQIAYHTVTLMPNDSDSISMKKSHVGNDLVNIFYDESGLPDFNFNIIKSQFTFISIVITPQSVDCEENQAIADHYKVKMYRRSGTPGLLSCTHFKIIGKPNLSRYVRHACLTANAFAQKYCENRSSDACSIWGVRCKHLTTLRERVCAVL</sequence>
<dbReference type="EMBL" id="CP058605">
    <property type="protein sequence ID" value="QLG70994.1"/>
    <property type="molecule type" value="Genomic_DNA"/>
</dbReference>
<dbReference type="GO" id="GO:0005096">
    <property type="term" value="F:GTPase activator activity"/>
    <property type="evidence" value="ECO:0007669"/>
    <property type="project" value="UniProtKB-KW"/>
</dbReference>
<dbReference type="InterPro" id="IPR018515">
    <property type="entry name" value="Tuberin-type_domain"/>
</dbReference>
<keyword evidence="4" id="KW-1185">Reference proteome</keyword>
<dbReference type="RefSeq" id="XP_037142722.1">
    <property type="nucleotide sequence ID" value="XM_037286827.1"/>
</dbReference>
<dbReference type="PROSITE" id="PS50085">
    <property type="entry name" value="RAPGAP"/>
    <property type="match status" value="1"/>
</dbReference>
<dbReference type="InterPro" id="IPR016024">
    <property type="entry name" value="ARM-type_fold"/>
</dbReference>
<proteinExistence type="predicted"/>
<dbReference type="GO" id="GO:0051056">
    <property type="term" value="P:regulation of small GTPase mediated signal transduction"/>
    <property type="evidence" value="ECO:0007669"/>
    <property type="project" value="InterPro"/>
</dbReference>
<dbReference type="SUPFAM" id="SSF111347">
    <property type="entry name" value="Rap/Ran-GAP"/>
    <property type="match status" value="1"/>
</dbReference>
<dbReference type="InterPro" id="IPR035974">
    <property type="entry name" value="Rap/Ran-GAP_sf"/>
</dbReference>
<dbReference type="Proteomes" id="UP000509704">
    <property type="component" value="Chromosome 2"/>
</dbReference>
<dbReference type="OrthoDB" id="19311at2759"/>
<dbReference type="PANTHER" id="PTHR10063">
    <property type="entry name" value="TUBERIN"/>
    <property type="match status" value="1"/>
</dbReference>
<reference evidence="3 4" key="1">
    <citation type="submission" date="2020-07" db="EMBL/GenBank/DDBJ databases">
        <title>The yeast mating-type switching endonuclease HO is a domesticated member of an unorthodox homing genetic element family.</title>
        <authorList>
            <person name="Coughlan A.Y."/>
            <person name="Lombardi L."/>
            <person name="Braun-Galleani S."/>
            <person name="Martos A.R."/>
            <person name="Galeote V."/>
            <person name="Bigey F."/>
            <person name="Dequin S."/>
            <person name="Byrne K.P."/>
            <person name="Wolfe K.H."/>
        </authorList>
    </citation>
    <scope>NUCLEOTIDE SEQUENCE [LARGE SCALE GENOMIC DNA]</scope>
    <source>
        <strain evidence="3 4">NRRL Y-6702</strain>
    </source>
</reference>
<dbReference type="SUPFAM" id="SSF48371">
    <property type="entry name" value="ARM repeat"/>
    <property type="match status" value="2"/>
</dbReference>
<keyword evidence="1" id="KW-0343">GTPase activation</keyword>
<evidence type="ECO:0000313" key="3">
    <source>
        <dbReference type="EMBL" id="QLG70994.1"/>
    </source>
</evidence>
<dbReference type="GeneID" id="59234655"/>
<dbReference type="GO" id="GO:0005737">
    <property type="term" value="C:cytoplasm"/>
    <property type="evidence" value="ECO:0007669"/>
    <property type="project" value="TreeGrafter"/>
</dbReference>
<organism evidence="3 4">
    <name type="scientific">Zygotorulaspora mrakii</name>
    <name type="common">Zygosaccharomyces mrakii</name>
    <dbReference type="NCBI Taxonomy" id="42260"/>
    <lineage>
        <taxon>Eukaryota</taxon>
        <taxon>Fungi</taxon>
        <taxon>Dikarya</taxon>
        <taxon>Ascomycota</taxon>
        <taxon>Saccharomycotina</taxon>
        <taxon>Saccharomycetes</taxon>
        <taxon>Saccharomycetales</taxon>
        <taxon>Saccharomycetaceae</taxon>
        <taxon>Zygotorulaspora</taxon>
    </lineage>
</organism>
<dbReference type="InterPro" id="IPR027107">
    <property type="entry name" value="Tuberin/Ral-act_asu"/>
</dbReference>
<dbReference type="InterPro" id="IPR024584">
    <property type="entry name" value="Tuberin_N"/>
</dbReference>
<protein>
    <recommendedName>
        <fullName evidence="2">Rap-GAP domain-containing protein</fullName>
    </recommendedName>
</protein>
<evidence type="ECO:0000259" key="2">
    <source>
        <dbReference type="PROSITE" id="PS50085"/>
    </source>
</evidence>
<evidence type="ECO:0000256" key="1">
    <source>
        <dbReference type="ARBA" id="ARBA00022468"/>
    </source>
</evidence>
<dbReference type="PANTHER" id="PTHR10063:SF0">
    <property type="entry name" value="TUBERIN"/>
    <property type="match status" value="1"/>
</dbReference>